<name>A0A0A3IQN2_9BACL</name>
<dbReference type="InterPro" id="IPR003203">
    <property type="entry name" value="CobU/CobP"/>
</dbReference>
<proteinExistence type="inferred from homology"/>
<evidence type="ECO:0000313" key="18">
    <source>
        <dbReference type="EMBL" id="KGR77137.1"/>
    </source>
</evidence>
<evidence type="ECO:0000256" key="5">
    <source>
        <dbReference type="ARBA" id="ARBA00004692"/>
    </source>
</evidence>
<dbReference type="EC" id="2.7.1.156" evidence="8"/>
<comment type="similarity">
    <text evidence="7">Belongs to the CobU/CobP family.</text>
</comment>
<comment type="catalytic activity">
    <reaction evidence="2">
        <text>adenosylcob(III)inamide phosphate + GTP + H(+) = adenosylcob(III)inamide-GDP + diphosphate</text>
        <dbReference type="Rhea" id="RHEA:22712"/>
        <dbReference type="ChEBI" id="CHEBI:15378"/>
        <dbReference type="ChEBI" id="CHEBI:33019"/>
        <dbReference type="ChEBI" id="CHEBI:37565"/>
        <dbReference type="ChEBI" id="CHEBI:58502"/>
        <dbReference type="ChEBI" id="CHEBI:60487"/>
        <dbReference type="EC" id="2.7.7.62"/>
    </reaction>
</comment>
<sequence length="142" mass="16671">MQLVIGGAFSGKRKIVRERNRTFSWVSAYEGDMVEDWRTEWLEGTTLVLEGWEQWIASCLKKIENNDDIRKEFKALFQILIEEEEKRNNRVVLIMLDIGKGIVPIDKDDRRLRDIAGWIAQDAAQFAVQVEYVWNGLSRRLK</sequence>
<evidence type="ECO:0000256" key="11">
    <source>
        <dbReference type="ARBA" id="ARBA00022679"/>
    </source>
</evidence>
<keyword evidence="19" id="KW-1185">Reference proteome</keyword>
<comment type="caution">
    <text evidence="18">The sequence shown here is derived from an EMBL/GenBank/DDBJ whole genome shotgun (WGS) entry which is preliminary data.</text>
</comment>
<evidence type="ECO:0000256" key="1">
    <source>
        <dbReference type="ARBA" id="ARBA00000312"/>
    </source>
</evidence>
<comment type="pathway">
    <text evidence="5">Cofactor biosynthesis; adenosylcobalamin biosynthesis; adenosylcobalamin from cob(II)yrinate a,c-diamide: step 6/7.</text>
</comment>
<comment type="function">
    <text evidence="4">Catalyzes ATP-dependent phosphorylation of adenosylcobinamide and addition of GMP to adenosylcobinamide phosphate.</text>
</comment>
<keyword evidence="15" id="KW-0342">GTP-binding</keyword>
<evidence type="ECO:0000256" key="12">
    <source>
        <dbReference type="ARBA" id="ARBA00022741"/>
    </source>
</evidence>
<dbReference type="Gene3D" id="3.40.50.300">
    <property type="entry name" value="P-loop containing nucleotide triphosphate hydrolases"/>
    <property type="match status" value="1"/>
</dbReference>
<keyword evidence="12" id="KW-0547">Nucleotide-binding</keyword>
<evidence type="ECO:0000256" key="9">
    <source>
        <dbReference type="ARBA" id="ARBA00012523"/>
    </source>
</evidence>
<dbReference type="InterPro" id="IPR027417">
    <property type="entry name" value="P-loop_NTPase"/>
</dbReference>
<organism evidence="18 19">
    <name type="scientific">Ureibacillus manganicus DSM 26584</name>
    <dbReference type="NCBI Taxonomy" id="1384049"/>
    <lineage>
        <taxon>Bacteria</taxon>
        <taxon>Bacillati</taxon>
        <taxon>Bacillota</taxon>
        <taxon>Bacilli</taxon>
        <taxon>Bacillales</taxon>
        <taxon>Caryophanaceae</taxon>
        <taxon>Ureibacillus</taxon>
    </lineage>
</organism>
<evidence type="ECO:0000256" key="14">
    <source>
        <dbReference type="ARBA" id="ARBA00022840"/>
    </source>
</evidence>
<dbReference type="PANTHER" id="PTHR34848:SF1">
    <property type="entry name" value="BIFUNCTIONAL ADENOSYLCOBALAMIN BIOSYNTHESIS PROTEIN COBU"/>
    <property type="match status" value="1"/>
</dbReference>
<dbReference type="Pfam" id="PF02283">
    <property type="entry name" value="CobU"/>
    <property type="match status" value="1"/>
</dbReference>
<dbReference type="PANTHER" id="PTHR34848">
    <property type="match status" value="1"/>
</dbReference>
<keyword evidence="13" id="KW-0418">Kinase</keyword>
<dbReference type="GO" id="GO:0009236">
    <property type="term" value="P:cobalamin biosynthetic process"/>
    <property type="evidence" value="ECO:0007669"/>
    <property type="project" value="UniProtKB-UniPathway"/>
</dbReference>
<evidence type="ECO:0000256" key="13">
    <source>
        <dbReference type="ARBA" id="ARBA00022777"/>
    </source>
</evidence>
<dbReference type="eggNOG" id="COG2087">
    <property type="taxonomic scope" value="Bacteria"/>
</dbReference>
<evidence type="ECO:0000256" key="15">
    <source>
        <dbReference type="ARBA" id="ARBA00023134"/>
    </source>
</evidence>
<accession>A0A0A3IQN2</accession>
<dbReference type="Proteomes" id="UP000030416">
    <property type="component" value="Unassembled WGS sequence"/>
</dbReference>
<dbReference type="GO" id="GO:0008820">
    <property type="term" value="F:cobinamide phosphate guanylyltransferase activity"/>
    <property type="evidence" value="ECO:0007669"/>
    <property type="project" value="UniProtKB-EC"/>
</dbReference>
<comment type="pathway">
    <text evidence="6">Cofactor biosynthesis; adenosylcobalamin biosynthesis; adenosylcobalamin from cob(II)yrinate a,c-diamide: step 5/7.</text>
</comment>
<dbReference type="GO" id="GO:0005524">
    <property type="term" value="F:ATP binding"/>
    <property type="evidence" value="ECO:0007669"/>
    <property type="project" value="UniProtKB-KW"/>
</dbReference>
<reference evidence="18 19" key="1">
    <citation type="submission" date="2014-02" db="EMBL/GenBank/DDBJ databases">
        <title>Draft genome sequence of Lysinibacillus manganicus DSM 26584T.</title>
        <authorList>
            <person name="Zhang F."/>
            <person name="Wang G."/>
            <person name="Zhang L."/>
        </authorList>
    </citation>
    <scope>NUCLEOTIDE SEQUENCE [LARGE SCALE GENOMIC DNA]</scope>
    <source>
        <strain evidence="18 19">DSM 26584</strain>
    </source>
</reference>
<evidence type="ECO:0000313" key="19">
    <source>
        <dbReference type="Proteomes" id="UP000030416"/>
    </source>
</evidence>
<evidence type="ECO:0000256" key="10">
    <source>
        <dbReference type="ARBA" id="ARBA00022573"/>
    </source>
</evidence>
<comment type="catalytic activity">
    <reaction evidence="1">
        <text>adenosylcob(III)inamide + ATP = adenosylcob(III)inamide phosphate + ADP + H(+)</text>
        <dbReference type="Rhea" id="RHEA:15769"/>
        <dbReference type="ChEBI" id="CHEBI:2480"/>
        <dbReference type="ChEBI" id="CHEBI:15378"/>
        <dbReference type="ChEBI" id="CHEBI:30616"/>
        <dbReference type="ChEBI" id="CHEBI:58502"/>
        <dbReference type="ChEBI" id="CHEBI:456216"/>
        <dbReference type="EC" id="2.7.1.156"/>
    </reaction>
</comment>
<evidence type="ECO:0000256" key="4">
    <source>
        <dbReference type="ARBA" id="ARBA00003889"/>
    </source>
</evidence>
<evidence type="ECO:0000256" key="8">
    <source>
        <dbReference type="ARBA" id="ARBA00012016"/>
    </source>
</evidence>
<protein>
    <recommendedName>
        <fullName evidence="16">Adenosylcobinamide kinase</fullName>
        <ecNumber evidence="8">2.7.1.156</ecNumber>
        <ecNumber evidence="9">2.7.7.62</ecNumber>
    </recommendedName>
    <alternativeName>
        <fullName evidence="17">Adenosylcobinamide-phosphate guanylyltransferase</fullName>
    </alternativeName>
</protein>
<dbReference type="GO" id="GO:0005525">
    <property type="term" value="F:GTP binding"/>
    <property type="evidence" value="ECO:0007669"/>
    <property type="project" value="UniProtKB-KW"/>
</dbReference>
<dbReference type="GO" id="GO:0043752">
    <property type="term" value="F:adenosylcobinamide kinase activity"/>
    <property type="evidence" value="ECO:0007669"/>
    <property type="project" value="UniProtKB-EC"/>
</dbReference>
<evidence type="ECO:0000256" key="2">
    <source>
        <dbReference type="ARBA" id="ARBA00000711"/>
    </source>
</evidence>
<dbReference type="UniPathway" id="UPA00148">
    <property type="reaction ID" value="UER00236"/>
</dbReference>
<evidence type="ECO:0000256" key="16">
    <source>
        <dbReference type="ARBA" id="ARBA00029570"/>
    </source>
</evidence>
<keyword evidence="10" id="KW-0169">Cobalamin biosynthesis</keyword>
<evidence type="ECO:0000256" key="6">
    <source>
        <dbReference type="ARBA" id="ARBA00005159"/>
    </source>
</evidence>
<gene>
    <name evidence="18" type="ORF">CD29_15690</name>
</gene>
<dbReference type="SUPFAM" id="SSF52540">
    <property type="entry name" value="P-loop containing nucleoside triphosphate hydrolases"/>
    <property type="match status" value="1"/>
</dbReference>
<evidence type="ECO:0000256" key="7">
    <source>
        <dbReference type="ARBA" id="ARBA00007490"/>
    </source>
</evidence>
<dbReference type="STRING" id="1384049.CD29_15690"/>
<dbReference type="EMBL" id="JPVN01000021">
    <property type="protein sequence ID" value="KGR77137.1"/>
    <property type="molecule type" value="Genomic_DNA"/>
</dbReference>
<keyword evidence="14" id="KW-0067">ATP-binding</keyword>
<keyword evidence="11" id="KW-0808">Transferase</keyword>
<dbReference type="RefSeq" id="WP_036188640.1">
    <property type="nucleotide sequence ID" value="NZ_AVDA01000021.1"/>
</dbReference>
<evidence type="ECO:0000256" key="17">
    <source>
        <dbReference type="ARBA" id="ARBA00030571"/>
    </source>
</evidence>
<dbReference type="AlphaFoldDB" id="A0A0A3IQN2"/>
<comment type="catalytic activity">
    <reaction evidence="3">
        <text>adenosylcob(III)inamide + GTP = adenosylcob(III)inamide phosphate + GDP + H(+)</text>
        <dbReference type="Rhea" id="RHEA:15765"/>
        <dbReference type="ChEBI" id="CHEBI:2480"/>
        <dbReference type="ChEBI" id="CHEBI:15378"/>
        <dbReference type="ChEBI" id="CHEBI:37565"/>
        <dbReference type="ChEBI" id="CHEBI:58189"/>
        <dbReference type="ChEBI" id="CHEBI:58502"/>
        <dbReference type="EC" id="2.7.1.156"/>
    </reaction>
</comment>
<evidence type="ECO:0000256" key="3">
    <source>
        <dbReference type="ARBA" id="ARBA00001522"/>
    </source>
</evidence>
<dbReference type="EC" id="2.7.7.62" evidence="9"/>
<dbReference type="OrthoDB" id="1766664at2"/>